<evidence type="ECO:0000256" key="2">
    <source>
        <dbReference type="SAM" id="SignalP"/>
    </source>
</evidence>
<dbReference type="Gene3D" id="3.30.1330.60">
    <property type="entry name" value="OmpA-like domain"/>
    <property type="match status" value="1"/>
</dbReference>
<feature type="signal peptide" evidence="2">
    <location>
        <begin position="1"/>
        <end position="20"/>
    </location>
</feature>
<protein>
    <submittedName>
        <fullName evidence="4">OmpA family protein</fullName>
    </submittedName>
</protein>
<dbReference type="OrthoDB" id="9814546at2"/>
<dbReference type="Pfam" id="PF00691">
    <property type="entry name" value="OmpA"/>
    <property type="match status" value="1"/>
</dbReference>
<dbReference type="PANTHER" id="PTHR30329">
    <property type="entry name" value="STATOR ELEMENT OF FLAGELLAR MOTOR COMPLEX"/>
    <property type="match status" value="1"/>
</dbReference>
<evidence type="ECO:0000313" key="4">
    <source>
        <dbReference type="EMBL" id="SKB00366.1"/>
    </source>
</evidence>
<dbReference type="PANTHER" id="PTHR30329:SF21">
    <property type="entry name" value="LIPOPROTEIN YIAD-RELATED"/>
    <property type="match status" value="1"/>
</dbReference>
<dbReference type="Proteomes" id="UP000190774">
    <property type="component" value="Unassembled WGS sequence"/>
</dbReference>
<feature type="domain" description="OmpA-like" evidence="3">
    <location>
        <begin position="100"/>
        <end position="221"/>
    </location>
</feature>
<dbReference type="GO" id="GO:0016020">
    <property type="term" value="C:membrane"/>
    <property type="evidence" value="ECO:0007669"/>
    <property type="project" value="UniProtKB-UniRule"/>
</dbReference>
<dbReference type="InterPro" id="IPR036737">
    <property type="entry name" value="OmpA-like_sf"/>
</dbReference>
<dbReference type="EMBL" id="FUYE01000010">
    <property type="protein sequence ID" value="SKB00366.1"/>
    <property type="molecule type" value="Genomic_DNA"/>
</dbReference>
<evidence type="ECO:0000259" key="3">
    <source>
        <dbReference type="PROSITE" id="PS51123"/>
    </source>
</evidence>
<dbReference type="AlphaFoldDB" id="A0A1T4YF00"/>
<keyword evidence="1" id="KW-0472">Membrane</keyword>
<feature type="chain" id="PRO_5012233681" evidence="2">
    <location>
        <begin position="21"/>
        <end position="221"/>
    </location>
</feature>
<dbReference type="SUPFAM" id="SSF103088">
    <property type="entry name" value="OmpA-like"/>
    <property type="match status" value="1"/>
</dbReference>
<accession>A0A1T4YF00</accession>
<dbReference type="InterPro" id="IPR006665">
    <property type="entry name" value="OmpA-like"/>
</dbReference>
<dbReference type="RefSeq" id="WP_078814323.1">
    <property type="nucleotide sequence ID" value="NZ_FUYE01000010.1"/>
</dbReference>
<name>A0A1T4YF00_9BACT</name>
<keyword evidence="5" id="KW-1185">Reference proteome</keyword>
<sequence length="221" mass="24189">MKSRLLILSGLGLLSLPLPAQVTVVAPPTTPVVEVVRPAEPSLDTSDAQRRLSVAPQVVVVPSPDAAVPSRTTTITETKGRPTRIYNADRNVVIVQEQGQSRELPFVTLPVLFVKETDELLDEKSRIAVEQIAGVILAISRTEAGTVFDIEGHTSTDGEENYNLELSAARAKRVYDELTQRYGVPAEVLSAHGYGEAFPMYPDGTEKEMQQDRRVLVVRTK</sequence>
<keyword evidence="2" id="KW-0732">Signal</keyword>
<reference evidence="5" key="1">
    <citation type="submission" date="2017-02" db="EMBL/GenBank/DDBJ databases">
        <authorList>
            <person name="Varghese N."/>
            <person name="Submissions S."/>
        </authorList>
    </citation>
    <scope>NUCLEOTIDE SEQUENCE [LARGE SCALE GENOMIC DNA]</scope>
    <source>
        <strain evidence="5">ATCC 700200</strain>
    </source>
</reference>
<dbReference type="STRING" id="48467.SAMN02745166_03129"/>
<evidence type="ECO:0000313" key="5">
    <source>
        <dbReference type="Proteomes" id="UP000190774"/>
    </source>
</evidence>
<evidence type="ECO:0000256" key="1">
    <source>
        <dbReference type="PROSITE-ProRule" id="PRU00473"/>
    </source>
</evidence>
<dbReference type="PROSITE" id="PS51123">
    <property type="entry name" value="OMPA_2"/>
    <property type="match status" value="1"/>
</dbReference>
<gene>
    <name evidence="4" type="ORF">SAMN02745166_03129</name>
</gene>
<proteinExistence type="predicted"/>
<dbReference type="InterPro" id="IPR050330">
    <property type="entry name" value="Bact_OuterMem_StrucFunc"/>
</dbReference>
<organism evidence="4 5">
    <name type="scientific">Prosthecobacter debontii</name>
    <dbReference type="NCBI Taxonomy" id="48467"/>
    <lineage>
        <taxon>Bacteria</taxon>
        <taxon>Pseudomonadati</taxon>
        <taxon>Verrucomicrobiota</taxon>
        <taxon>Verrucomicrobiia</taxon>
        <taxon>Verrucomicrobiales</taxon>
        <taxon>Verrucomicrobiaceae</taxon>
        <taxon>Prosthecobacter</taxon>
    </lineage>
</organism>
<dbReference type="CDD" id="cd07185">
    <property type="entry name" value="OmpA_C-like"/>
    <property type="match status" value="1"/>
</dbReference>